<accession>A0A841RAI8</accession>
<dbReference type="Pfam" id="PF00106">
    <property type="entry name" value="adh_short"/>
    <property type="match status" value="1"/>
</dbReference>
<reference evidence="4 5" key="1">
    <citation type="submission" date="2020-08" db="EMBL/GenBank/DDBJ databases">
        <title>Genomic Encyclopedia of Type Strains, Phase IV (KMG-IV): sequencing the most valuable type-strain genomes for metagenomic binning, comparative biology and taxonomic classification.</title>
        <authorList>
            <person name="Goeker M."/>
        </authorList>
    </citation>
    <scope>NUCLEOTIDE SEQUENCE [LARGE SCALE GENOMIC DNA]</scope>
    <source>
        <strain evidence="4 5">DSM 2461</strain>
    </source>
</reference>
<dbReference type="SUPFAM" id="SSF51735">
    <property type="entry name" value="NAD(P)-binding Rossmann-fold domains"/>
    <property type="match status" value="1"/>
</dbReference>
<keyword evidence="1" id="KW-0521">NADP</keyword>
<keyword evidence="5" id="KW-1185">Reference proteome</keyword>
<dbReference type="EMBL" id="JACHGJ010000002">
    <property type="protein sequence ID" value="MBB6480030.1"/>
    <property type="molecule type" value="Genomic_DNA"/>
</dbReference>
<name>A0A841RAI8_9SPIO</name>
<evidence type="ECO:0000256" key="1">
    <source>
        <dbReference type="ARBA" id="ARBA00022857"/>
    </source>
</evidence>
<dbReference type="SMART" id="SM00822">
    <property type="entry name" value="PKS_KR"/>
    <property type="match status" value="1"/>
</dbReference>
<feature type="domain" description="Ketoreductase" evidence="3">
    <location>
        <begin position="14"/>
        <end position="219"/>
    </location>
</feature>
<dbReference type="InterPro" id="IPR036291">
    <property type="entry name" value="NAD(P)-bd_dom_sf"/>
</dbReference>
<comment type="caution">
    <text evidence="4">The sequence shown here is derived from an EMBL/GenBank/DDBJ whole genome shotgun (WGS) entry which is preliminary data.</text>
</comment>
<dbReference type="Gene3D" id="3.40.50.720">
    <property type="entry name" value="NAD(P)-binding Rossmann-like Domain"/>
    <property type="match status" value="1"/>
</dbReference>
<dbReference type="PANTHER" id="PTHR43086:SF2">
    <property type="entry name" value="HYDROXYSTEROID DEHYDROGENASE-LIKE PROTEIN 1"/>
    <property type="match status" value="1"/>
</dbReference>
<gene>
    <name evidence="4" type="ORF">HNR50_001688</name>
</gene>
<evidence type="ECO:0000256" key="2">
    <source>
        <dbReference type="ARBA" id="ARBA00023002"/>
    </source>
</evidence>
<dbReference type="GO" id="GO:0030497">
    <property type="term" value="P:fatty acid elongation"/>
    <property type="evidence" value="ECO:0007669"/>
    <property type="project" value="TreeGrafter"/>
</dbReference>
<dbReference type="RefSeq" id="WP_184745796.1">
    <property type="nucleotide sequence ID" value="NZ_JACHGJ010000002.1"/>
</dbReference>
<dbReference type="InterPro" id="IPR002347">
    <property type="entry name" value="SDR_fam"/>
</dbReference>
<evidence type="ECO:0000313" key="4">
    <source>
        <dbReference type="EMBL" id="MBB6480030.1"/>
    </source>
</evidence>
<proteinExistence type="predicted"/>
<dbReference type="AlphaFoldDB" id="A0A841RAI8"/>
<organism evidence="4 5">
    <name type="scientific">Spirochaeta isovalerica</name>
    <dbReference type="NCBI Taxonomy" id="150"/>
    <lineage>
        <taxon>Bacteria</taxon>
        <taxon>Pseudomonadati</taxon>
        <taxon>Spirochaetota</taxon>
        <taxon>Spirochaetia</taxon>
        <taxon>Spirochaetales</taxon>
        <taxon>Spirochaetaceae</taxon>
        <taxon>Spirochaeta</taxon>
    </lineage>
</organism>
<dbReference type="PRINTS" id="PR00081">
    <property type="entry name" value="GDHRDH"/>
</dbReference>
<evidence type="ECO:0000259" key="3">
    <source>
        <dbReference type="SMART" id="SM00822"/>
    </source>
</evidence>
<sequence length="264" mass="28597">MPDRKEKFADKYGPWALVAGASEGLGAAFAESLASRGINLIIIARRREPLELLGERLEKKHGITVIARSMDLGDVSGIREYIDGLSEEIGLLVYNAAYAPIGLFSRKEESDLMKVPDVNIRAPLLLTKLLTDKMIPRKKGGIILMSSLSGFQGGPGLSAYSASKAFNTVLAEGLWAEMKKEGIDVMACCAGAVRTPGYSTASRSKEAPGTLDPQQVAEEAVKALGKGPVYIPGKLNRLFRFILGRLVSRKKAVKIMEYNTKDLI</sequence>
<dbReference type="Proteomes" id="UP000587760">
    <property type="component" value="Unassembled WGS sequence"/>
</dbReference>
<dbReference type="PANTHER" id="PTHR43086">
    <property type="entry name" value="VERY-LONG-CHAIN 3-OXOOACYL-COA REDUCTASE"/>
    <property type="match status" value="1"/>
</dbReference>
<dbReference type="GO" id="GO:0016491">
    <property type="term" value="F:oxidoreductase activity"/>
    <property type="evidence" value="ECO:0007669"/>
    <property type="project" value="UniProtKB-KW"/>
</dbReference>
<dbReference type="PIRSF" id="PIRSF000126">
    <property type="entry name" value="11-beta-HSD1"/>
    <property type="match status" value="1"/>
</dbReference>
<keyword evidence="2" id="KW-0560">Oxidoreductase</keyword>
<protein>
    <recommendedName>
        <fullName evidence="3">Ketoreductase domain-containing protein</fullName>
    </recommendedName>
</protein>
<evidence type="ECO:0000313" key="5">
    <source>
        <dbReference type="Proteomes" id="UP000587760"/>
    </source>
</evidence>
<dbReference type="InterPro" id="IPR057326">
    <property type="entry name" value="KR_dom"/>
</dbReference>